<dbReference type="Gene3D" id="1.10.101.10">
    <property type="entry name" value="PGBD-like superfamily/PGBD"/>
    <property type="match status" value="1"/>
</dbReference>
<dbReference type="Pfam" id="PF01510">
    <property type="entry name" value="Amidase_2"/>
    <property type="match status" value="1"/>
</dbReference>
<feature type="domain" description="N-acetylmuramoyl-L-alanine amidase" evidence="6">
    <location>
        <begin position="17"/>
        <end position="154"/>
    </location>
</feature>
<dbReference type="GO" id="GO:0009254">
    <property type="term" value="P:peptidoglycan turnover"/>
    <property type="evidence" value="ECO:0007669"/>
    <property type="project" value="TreeGrafter"/>
</dbReference>
<dbReference type="SUPFAM" id="SSF47090">
    <property type="entry name" value="PGBD-like"/>
    <property type="match status" value="1"/>
</dbReference>
<evidence type="ECO:0000256" key="2">
    <source>
        <dbReference type="ARBA" id="ARBA00007553"/>
    </source>
</evidence>
<dbReference type="PANTHER" id="PTHR30417:SF1">
    <property type="entry name" value="N-ACETYLMURAMOYL-L-ALANINE AMIDASE AMID"/>
    <property type="match status" value="1"/>
</dbReference>
<keyword evidence="4" id="KW-0378">Hydrolase</keyword>
<evidence type="ECO:0000256" key="1">
    <source>
        <dbReference type="ARBA" id="ARBA00001561"/>
    </source>
</evidence>
<dbReference type="InterPro" id="IPR051206">
    <property type="entry name" value="NAMLAA_amidase_2"/>
</dbReference>
<dbReference type="Proteomes" id="UP000598997">
    <property type="component" value="Unassembled WGS sequence"/>
</dbReference>
<dbReference type="GO" id="GO:0071555">
    <property type="term" value="P:cell wall organization"/>
    <property type="evidence" value="ECO:0007669"/>
    <property type="project" value="UniProtKB-KW"/>
</dbReference>
<comment type="similarity">
    <text evidence="2">Belongs to the N-acetylmuramoyl-L-alanine amidase 2 family.</text>
</comment>
<keyword evidence="8" id="KW-1185">Reference proteome</keyword>
<dbReference type="SMART" id="SM00644">
    <property type="entry name" value="Ami_2"/>
    <property type="match status" value="1"/>
</dbReference>
<sequence length="242" mass="27956">MAERRRFRPRVDVDWACPSPNFDERNLPITMVVLHYTDMPDVREAIDKMCNPDSKVSAHYCITREGKVVQMVEEEKRAWHAGRSYWRGHTDVNSASIGIELDNPGHTHGYEDFPEEQMQVLLRLLNDIVKRHDIPRANVVGHSDVAPQRKDDPGEKFDWERLAEHRLALARPEKLELGDPFDNDGSFYLALERFGYDISDGHAAVKAFQRRFRPVRIDGEVDGEVRAILFGLLLERDRGLAR</sequence>
<dbReference type="GO" id="GO:0008745">
    <property type="term" value="F:N-acetylmuramoyl-L-alanine amidase activity"/>
    <property type="evidence" value="ECO:0007669"/>
    <property type="project" value="UniProtKB-EC"/>
</dbReference>
<dbReference type="GO" id="GO:0009253">
    <property type="term" value="P:peptidoglycan catabolic process"/>
    <property type="evidence" value="ECO:0007669"/>
    <property type="project" value="InterPro"/>
</dbReference>
<dbReference type="GO" id="GO:0019867">
    <property type="term" value="C:outer membrane"/>
    <property type="evidence" value="ECO:0007669"/>
    <property type="project" value="TreeGrafter"/>
</dbReference>
<evidence type="ECO:0000259" key="6">
    <source>
        <dbReference type="SMART" id="SM00644"/>
    </source>
</evidence>
<dbReference type="InterPro" id="IPR002502">
    <property type="entry name" value="Amidase_domain"/>
</dbReference>
<proteinExistence type="inferred from homology"/>
<keyword evidence="5" id="KW-0961">Cell wall biogenesis/degradation</keyword>
<protein>
    <recommendedName>
        <fullName evidence="3">N-acetylmuramoyl-L-alanine amidase</fullName>
        <ecNumber evidence="3">3.5.1.28</ecNumber>
    </recommendedName>
</protein>
<name>A0A916YEL0_9SPHN</name>
<dbReference type="Gene3D" id="3.40.80.10">
    <property type="entry name" value="Peptidoglycan recognition protein-like"/>
    <property type="match status" value="1"/>
</dbReference>
<evidence type="ECO:0000256" key="3">
    <source>
        <dbReference type="ARBA" id="ARBA00011901"/>
    </source>
</evidence>
<evidence type="ECO:0000256" key="5">
    <source>
        <dbReference type="ARBA" id="ARBA00023316"/>
    </source>
</evidence>
<dbReference type="SUPFAM" id="SSF55846">
    <property type="entry name" value="N-acetylmuramoyl-L-alanine amidase-like"/>
    <property type="match status" value="1"/>
</dbReference>
<evidence type="ECO:0000256" key="4">
    <source>
        <dbReference type="ARBA" id="ARBA00022801"/>
    </source>
</evidence>
<dbReference type="OrthoDB" id="9794842at2"/>
<accession>A0A916YEL0</accession>
<dbReference type="InterPro" id="IPR036366">
    <property type="entry name" value="PGBDSf"/>
</dbReference>
<dbReference type="PANTHER" id="PTHR30417">
    <property type="entry name" value="N-ACETYLMURAMOYL-L-ALANINE AMIDASE AMID"/>
    <property type="match status" value="1"/>
</dbReference>
<dbReference type="EMBL" id="BMIO01000004">
    <property type="protein sequence ID" value="GGD42136.1"/>
    <property type="molecule type" value="Genomic_DNA"/>
</dbReference>
<evidence type="ECO:0000313" key="7">
    <source>
        <dbReference type="EMBL" id="GGD42136.1"/>
    </source>
</evidence>
<dbReference type="AlphaFoldDB" id="A0A916YEL0"/>
<comment type="catalytic activity">
    <reaction evidence="1">
        <text>Hydrolyzes the link between N-acetylmuramoyl residues and L-amino acid residues in certain cell-wall glycopeptides.</text>
        <dbReference type="EC" id="3.5.1.28"/>
    </reaction>
</comment>
<dbReference type="InterPro" id="IPR036365">
    <property type="entry name" value="PGBD-like_sf"/>
</dbReference>
<dbReference type="RefSeq" id="WP_066766958.1">
    <property type="nucleotide sequence ID" value="NZ_BMIO01000004.1"/>
</dbReference>
<evidence type="ECO:0000313" key="8">
    <source>
        <dbReference type="Proteomes" id="UP000598997"/>
    </source>
</evidence>
<organism evidence="7 8">
    <name type="scientific">Croceicoccus pelagius</name>
    <dbReference type="NCBI Taxonomy" id="1703341"/>
    <lineage>
        <taxon>Bacteria</taxon>
        <taxon>Pseudomonadati</taxon>
        <taxon>Pseudomonadota</taxon>
        <taxon>Alphaproteobacteria</taxon>
        <taxon>Sphingomonadales</taxon>
        <taxon>Erythrobacteraceae</taxon>
        <taxon>Croceicoccus</taxon>
    </lineage>
</organism>
<gene>
    <name evidence="7" type="ORF">GCM10010989_15150</name>
</gene>
<reference evidence="7 8" key="1">
    <citation type="journal article" date="2014" name="Int. J. Syst. Evol. Microbiol.">
        <title>Complete genome sequence of Corynebacterium casei LMG S-19264T (=DSM 44701T), isolated from a smear-ripened cheese.</title>
        <authorList>
            <consortium name="US DOE Joint Genome Institute (JGI-PGF)"/>
            <person name="Walter F."/>
            <person name="Albersmeier A."/>
            <person name="Kalinowski J."/>
            <person name="Ruckert C."/>
        </authorList>
    </citation>
    <scope>NUCLEOTIDE SEQUENCE [LARGE SCALE GENOMIC DNA]</scope>
    <source>
        <strain evidence="7 8">CGMCC 1.15358</strain>
    </source>
</reference>
<dbReference type="EC" id="3.5.1.28" evidence="3"/>
<dbReference type="InterPro" id="IPR036505">
    <property type="entry name" value="Amidase/PGRP_sf"/>
</dbReference>
<comment type="caution">
    <text evidence="7">The sequence shown here is derived from an EMBL/GenBank/DDBJ whole genome shotgun (WGS) entry which is preliminary data.</text>
</comment>
<dbReference type="CDD" id="cd06583">
    <property type="entry name" value="PGRP"/>
    <property type="match status" value="1"/>
</dbReference>